<name>A0AAU9JT13_9CILI</name>
<dbReference type="Proteomes" id="UP001162131">
    <property type="component" value="Unassembled WGS sequence"/>
</dbReference>
<dbReference type="AlphaFoldDB" id="A0AAU9JT13"/>
<evidence type="ECO:0000313" key="1">
    <source>
        <dbReference type="EMBL" id="CAG9328690.1"/>
    </source>
</evidence>
<organism evidence="1 2">
    <name type="scientific">Blepharisma stoltei</name>
    <dbReference type="NCBI Taxonomy" id="1481888"/>
    <lineage>
        <taxon>Eukaryota</taxon>
        <taxon>Sar</taxon>
        <taxon>Alveolata</taxon>
        <taxon>Ciliophora</taxon>
        <taxon>Postciliodesmatophora</taxon>
        <taxon>Heterotrichea</taxon>
        <taxon>Heterotrichida</taxon>
        <taxon>Blepharismidae</taxon>
        <taxon>Blepharisma</taxon>
    </lineage>
</organism>
<evidence type="ECO:0000313" key="2">
    <source>
        <dbReference type="Proteomes" id="UP001162131"/>
    </source>
</evidence>
<gene>
    <name evidence="1" type="ORF">BSTOLATCC_MIC46681</name>
</gene>
<evidence type="ECO:0008006" key="3">
    <source>
        <dbReference type="Google" id="ProtNLM"/>
    </source>
</evidence>
<keyword evidence="2" id="KW-1185">Reference proteome</keyword>
<sequence>MCFSFLSCTKKKKKHLASTIAIAPMNIQIFEDPESSDSLESLRASIGEMGIPVAKERFYSNIGGVLVFKNESLKDSSWNRINKYRLTKVPLESRIKMARDRLMNV</sequence>
<proteinExistence type="predicted"/>
<protein>
    <recommendedName>
        <fullName evidence="3">DUF2007 domain-containing protein</fullName>
    </recommendedName>
</protein>
<comment type="caution">
    <text evidence="1">The sequence shown here is derived from an EMBL/GenBank/DDBJ whole genome shotgun (WGS) entry which is preliminary data.</text>
</comment>
<accession>A0AAU9JT13</accession>
<reference evidence="1" key="1">
    <citation type="submission" date="2021-09" db="EMBL/GenBank/DDBJ databases">
        <authorList>
            <consortium name="AG Swart"/>
            <person name="Singh M."/>
            <person name="Singh A."/>
            <person name="Seah K."/>
            <person name="Emmerich C."/>
        </authorList>
    </citation>
    <scope>NUCLEOTIDE SEQUENCE</scope>
    <source>
        <strain evidence="1">ATCC30299</strain>
    </source>
</reference>
<dbReference type="EMBL" id="CAJZBQ010000046">
    <property type="protein sequence ID" value="CAG9328690.1"/>
    <property type="molecule type" value="Genomic_DNA"/>
</dbReference>